<feature type="domain" description="DUF3823" evidence="1">
    <location>
        <begin position="31"/>
        <end position="123"/>
    </location>
</feature>
<organism evidence="3 4">
    <name type="scientific">Niastella caeni</name>
    <dbReference type="NCBI Taxonomy" id="2569763"/>
    <lineage>
        <taxon>Bacteria</taxon>
        <taxon>Pseudomonadati</taxon>
        <taxon>Bacteroidota</taxon>
        <taxon>Chitinophagia</taxon>
        <taxon>Chitinophagales</taxon>
        <taxon>Chitinophagaceae</taxon>
        <taxon>Niastella</taxon>
    </lineage>
</organism>
<dbReference type="InterPro" id="IPR024278">
    <property type="entry name" value="DUF3823_N"/>
</dbReference>
<name>A0A4S8HH50_9BACT</name>
<sequence>MLMTIDRIILIVVVITTISCKKDNYDSPNAHLHGHVVYKGEAIELEYDQVRFELYQYGFGKTGPISAVFAPDGSYSMLLFNGEYKFIIPNGQGPFKWKQTPQGAPDTTVITMNGSQELDIEVTPYYMIRNPQVTASGATVSGVFKIEKIITDASAKDIESVSLYINKTQFVSGADNVAVKTLNGKDIADLNNVHLNVTVPNLNQTYLYARVGLKIAGIEDRMFSPVTKYPFRK</sequence>
<protein>
    <submittedName>
        <fullName evidence="3">DUF3823 domain-containing protein</fullName>
    </submittedName>
</protein>
<evidence type="ECO:0000259" key="1">
    <source>
        <dbReference type="Pfam" id="PF12866"/>
    </source>
</evidence>
<reference evidence="3 4" key="1">
    <citation type="submission" date="2019-04" db="EMBL/GenBank/DDBJ databases">
        <title>Niastella caeni sp. nov., isolated from activated sludge.</title>
        <authorList>
            <person name="Sheng M."/>
        </authorList>
    </citation>
    <scope>NUCLEOTIDE SEQUENCE [LARGE SCALE GENOMIC DNA]</scope>
    <source>
        <strain evidence="3 4">HX-2-15</strain>
    </source>
</reference>
<dbReference type="OrthoDB" id="1433240at2"/>
<dbReference type="EMBL" id="STFF01000010">
    <property type="protein sequence ID" value="THU32904.1"/>
    <property type="molecule type" value="Genomic_DNA"/>
</dbReference>
<dbReference type="Gene3D" id="2.60.40.2060">
    <property type="match status" value="1"/>
</dbReference>
<evidence type="ECO:0000313" key="3">
    <source>
        <dbReference type="EMBL" id="THU32904.1"/>
    </source>
</evidence>
<evidence type="ECO:0000313" key="4">
    <source>
        <dbReference type="Proteomes" id="UP000306918"/>
    </source>
</evidence>
<dbReference type="Pfam" id="PF18003">
    <property type="entry name" value="DUF3823_C"/>
    <property type="match status" value="1"/>
</dbReference>
<gene>
    <name evidence="3" type="ORF">FAM09_25990</name>
</gene>
<dbReference type="InterPro" id="IPR041186">
    <property type="entry name" value="DUF3823_C"/>
</dbReference>
<dbReference type="AlphaFoldDB" id="A0A4S8HH50"/>
<accession>A0A4S8HH50</accession>
<evidence type="ECO:0000259" key="2">
    <source>
        <dbReference type="Pfam" id="PF18003"/>
    </source>
</evidence>
<dbReference type="Gene3D" id="2.60.40.1120">
    <property type="entry name" value="Carboxypeptidase-like, regulatory domain"/>
    <property type="match status" value="1"/>
</dbReference>
<dbReference type="Proteomes" id="UP000306918">
    <property type="component" value="Unassembled WGS sequence"/>
</dbReference>
<feature type="domain" description="DUF3823" evidence="2">
    <location>
        <begin position="126"/>
        <end position="228"/>
    </location>
</feature>
<comment type="caution">
    <text evidence="3">The sequence shown here is derived from an EMBL/GenBank/DDBJ whole genome shotgun (WGS) entry which is preliminary data.</text>
</comment>
<dbReference type="PROSITE" id="PS51257">
    <property type="entry name" value="PROKAR_LIPOPROTEIN"/>
    <property type="match status" value="1"/>
</dbReference>
<proteinExistence type="predicted"/>
<dbReference type="Pfam" id="PF12866">
    <property type="entry name" value="DUF3823"/>
    <property type="match status" value="1"/>
</dbReference>
<keyword evidence="4" id="KW-1185">Reference proteome</keyword>